<dbReference type="GO" id="GO:0016020">
    <property type="term" value="C:membrane"/>
    <property type="evidence" value="ECO:0007669"/>
    <property type="project" value="UniProtKB-SubCell"/>
</dbReference>
<evidence type="ECO:0000256" key="1">
    <source>
        <dbReference type="ARBA" id="ARBA00004141"/>
    </source>
</evidence>
<evidence type="ECO:0000256" key="3">
    <source>
        <dbReference type="ARBA" id="ARBA00022692"/>
    </source>
</evidence>
<evidence type="ECO:0000313" key="8">
    <source>
        <dbReference type="Proteomes" id="UP000298458"/>
    </source>
</evidence>
<keyword evidence="8" id="KW-1185">Reference proteome</keyword>
<comment type="subcellular location">
    <subcellularLocation>
        <location evidence="1">Membrane</location>
        <topology evidence="1">Multi-pass membrane protein</topology>
    </subcellularLocation>
</comment>
<evidence type="ECO:0000256" key="2">
    <source>
        <dbReference type="ARBA" id="ARBA00007375"/>
    </source>
</evidence>
<feature type="transmembrane region" description="Helical" evidence="6">
    <location>
        <begin position="103"/>
        <end position="121"/>
    </location>
</feature>
<dbReference type="PANTHER" id="PTHR31885:SF6">
    <property type="entry name" value="GH04784P"/>
    <property type="match status" value="1"/>
</dbReference>
<dbReference type="RefSeq" id="WP_135768592.1">
    <property type="nucleotide sequence ID" value="NZ_RQET01000009.1"/>
</dbReference>
<feature type="transmembrane region" description="Helical" evidence="6">
    <location>
        <begin position="23"/>
        <end position="40"/>
    </location>
</feature>
<dbReference type="GO" id="GO:0016787">
    <property type="term" value="F:hydrolase activity"/>
    <property type="evidence" value="ECO:0007669"/>
    <property type="project" value="TreeGrafter"/>
</dbReference>
<feature type="transmembrane region" description="Helical" evidence="6">
    <location>
        <begin position="76"/>
        <end position="96"/>
    </location>
</feature>
<keyword evidence="5 6" id="KW-0472">Membrane</keyword>
<protein>
    <submittedName>
        <fullName evidence="7">Lysoplasmalogenase</fullName>
    </submittedName>
</protein>
<comment type="similarity">
    <text evidence="2">Belongs to the TMEM86 family.</text>
</comment>
<keyword evidence="4 6" id="KW-1133">Transmembrane helix</keyword>
<dbReference type="Pfam" id="PF07947">
    <property type="entry name" value="YhhN"/>
    <property type="match status" value="1"/>
</dbReference>
<evidence type="ECO:0000256" key="4">
    <source>
        <dbReference type="ARBA" id="ARBA00022989"/>
    </source>
</evidence>
<dbReference type="PANTHER" id="PTHR31885">
    <property type="entry name" value="GH04784P"/>
    <property type="match status" value="1"/>
</dbReference>
<evidence type="ECO:0000256" key="6">
    <source>
        <dbReference type="SAM" id="Phobius"/>
    </source>
</evidence>
<dbReference type="OrthoDB" id="5592477at2"/>
<feature type="transmembrane region" description="Helical" evidence="6">
    <location>
        <begin position="127"/>
        <end position="144"/>
    </location>
</feature>
<feature type="transmembrane region" description="Helical" evidence="6">
    <location>
        <begin position="156"/>
        <end position="175"/>
    </location>
</feature>
<evidence type="ECO:0000256" key="5">
    <source>
        <dbReference type="ARBA" id="ARBA00023136"/>
    </source>
</evidence>
<comment type="caution">
    <text evidence="7">The sequence shown here is derived from an EMBL/GenBank/DDBJ whole genome shotgun (WGS) entry which is preliminary data.</text>
</comment>
<keyword evidence="3 6" id="KW-0812">Transmembrane</keyword>
<evidence type="ECO:0000313" key="7">
    <source>
        <dbReference type="EMBL" id="TGK08904.1"/>
    </source>
</evidence>
<feature type="transmembrane region" description="Helical" evidence="6">
    <location>
        <begin position="52"/>
        <end position="70"/>
    </location>
</feature>
<feature type="transmembrane region" description="Helical" evidence="6">
    <location>
        <begin position="187"/>
        <end position="205"/>
    </location>
</feature>
<reference evidence="7" key="1">
    <citation type="journal article" date="2019" name="PLoS Negl. Trop. Dis.">
        <title>Revisiting the worldwide diversity of Leptospira species in the environment.</title>
        <authorList>
            <person name="Vincent A.T."/>
            <person name="Schiettekatte O."/>
            <person name="Bourhy P."/>
            <person name="Veyrier F.J."/>
            <person name="Picardeau M."/>
        </authorList>
    </citation>
    <scope>NUCLEOTIDE SEQUENCE [LARGE SCALE GENOMIC DNA]</scope>
    <source>
        <strain evidence="7">SSW15</strain>
    </source>
</reference>
<dbReference type="InterPro" id="IPR012506">
    <property type="entry name" value="TMEM86B-like"/>
</dbReference>
<dbReference type="EMBL" id="RQET01000009">
    <property type="protein sequence ID" value="TGK08904.1"/>
    <property type="molecule type" value="Genomic_DNA"/>
</dbReference>
<dbReference type="Proteomes" id="UP000298458">
    <property type="component" value="Unassembled WGS sequence"/>
</dbReference>
<gene>
    <name evidence="7" type="ORF">EHO60_12780</name>
</gene>
<dbReference type="AlphaFoldDB" id="A0A4R9GB42"/>
<organism evidence="7 8">
    <name type="scientific">Leptospira fletcheri</name>
    <dbReference type="NCBI Taxonomy" id="2484981"/>
    <lineage>
        <taxon>Bacteria</taxon>
        <taxon>Pseudomonadati</taxon>
        <taxon>Spirochaetota</taxon>
        <taxon>Spirochaetia</taxon>
        <taxon>Leptospirales</taxon>
        <taxon>Leptospiraceae</taxon>
        <taxon>Leptospira</taxon>
    </lineage>
</organism>
<accession>A0A4R9GB42</accession>
<proteinExistence type="inferred from homology"/>
<name>A0A4R9GB42_9LEPT</name>
<sequence>MIYIVYPILCLFHLFVANQWPDLFLLHLGSKILPILVLVWDFSADARWQGRSGMWIGCGLVFSAIGDAILGFPPEYFVFGLGSFLLAQLSYAWGFSVGNPVQLIRLLPFLVFGGGFSYWLFPSVPEALRIPVAIYIIAIVAMGWRAASRACEKFDLWLGIAGAIFFILSDSLIALGRFTEIRLPSHGAWIMSTYYLAQFLIYVSTEEES</sequence>